<dbReference type="Gene3D" id="1.10.1740.10">
    <property type="match status" value="1"/>
</dbReference>
<keyword evidence="4" id="KW-0804">Transcription</keyword>
<dbReference type="InterPro" id="IPR013249">
    <property type="entry name" value="RNA_pol_sigma70_r4_t2"/>
</dbReference>
<dbReference type="STRING" id="870482.SAMN04487987_10164"/>
<dbReference type="Gene3D" id="1.10.10.10">
    <property type="entry name" value="Winged helix-like DNA-binding domain superfamily/Winged helix DNA-binding domain"/>
    <property type="match status" value="1"/>
</dbReference>
<evidence type="ECO:0000313" key="8">
    <source>
        <dbReference type="Proteomes" id="UP000199439"/>
    </source>
</evidence>
<dbReference type="InterPro" id="IPR013325">
    <property type="entry name" value="RNA_pol_sigma_r2"/>
</dbReference>
<feature type="domain" description="RNA polymerase sigma factor 70 region 4 type 2" evidence="6">
    <location>
        <begin position="137"/>
        <end position="187"/>
    </location>
</feature>
<keyword evidence="8" id="KW-1185">Reference proteome</keyword>
<dbReference type="Pfam" id="PF04542">
    <property type="entry name" value="Sigma70_r2"/>
    <property type="match status" value="1"/>
</dbReference>
<dbReference type="NCBIfam" id="TIGR02985">
    <property type="entry name" value="Sig70_bacteroi1"/>
    <property type="match status" value="1"/>
</dbReference>
<dbReference type="SUPFAM" id="SSF88946">
    <property type="entry name" value="Sigma2 domain of RNA polymerase sigma factors"/>
    <property type="match status" value="1"/>
</dbReference>
<dbReference type="AlphaFoldDB" id="A0A1I1M696"/>
<protein>
    <submittedName>
        <fullName evidence="7">RNA polymerase sigma-70 factor, ECF subfamily</fullName>
    </submittedName>
</protein>
<evidence type="ECO:0000256" key="3">
    <source>
        <dbReference type="ARBA" id="ARBA00023082"/>
    </source>
</evidence>
<dbReference type="PANTHER" id="PTHR43133">
    <property type="entry name" value="RNA POLYMERASE ECF-TYPE SIGMA FACTO"/>
    <property type="match status" value="1"/>
</dbReference>
<evidence type="ECO:0000259" key="5">
    <source>
        <dbReference type="Pfam" id="PF04542"/>
    </source>
</evidence>
<reference evidence="8" key="1">
    <citation type="submission" date="2016-10" db="EMBL/GenBank/DDBJ databases">
        <authorList>
            <person name="Varghese N."/>
            <person name="Submissions S."/>
        </authorList>
    </citation>
    <scope>NUCLEOTIDE SEQUENCE [LARGE SCALE GENOMIC DNA]</scope>
    <source>
        <strain evidence="8">DSM 25730</strain>
    </source>
</reference>
<organism evidence="7 8">
    <name type="scientific">Algibacter pectinivorans</name>
    <dbReference type="NCBI Taxonomy" id="870482"/>
    <lineage>
        <taxon>Bacteria</taxon>
        <taxon>Pseudomonadati</taxon>
        <taxon>Bacteroidota</taxon>
        <taxon>Flavobacteriia</taxon>
        <taxon>Flavobacteriales</taxon>
        <taxon>Flavobacteriaceae</taxon>
        <taxon>Algibacter</taxon>
    </lineage>
</organism>
<evidence type="ECO:0000256" key="4">
    <source>
        <dbReference type="ARBA" id="ARBA00023163"/>
    </source>
</evidence>
<dbReference type="SUPFAM" id="SSF88659">
    <property type="entry name" value="Sigma3 and sigma4 domains of RNA polymerase sigma factors"/>
    <property type="match status" value="1"/>
</dbReference>
<proteinExistence type="inferred from homology"/>
<dbReference type="NCBIfam" id="TIGR02937">
    <property type="entry name" value="sigma70-ECF"/>
    <property type="match status" value="1"/>
</dbReference>
<dbReference type="Proteomes" id="UP000199439">
    <property type="component" value="Unassembled WGS sequence"/>
</dbReference>
<dbReference type="PANTHER" id="PTHR43133:SF46">
    <property type="entry name" value="RNA POLYMERASE SIGMA-70 FACTOR ECF SUBFAMILY"/>
    <property type="match status" value="1"/>
</dbReference>
<dbReference type="GO" id="GO:0003677">
    <property type="term" value="F:DNA binding"/>
    <property type="evidence" value="ECO:0007669"/>
    <property type="project" value="InterPro"/>
</dbReference>
<name>A0A1I1M696_9FLAO</name>
<evidence type="ECO:0000259" key="6">
    <source>
        <dbReference type="Pfam" id="PF08281"/>
    </source>
</evidence>
<accession>A0A1I1M696</accession>
<feature type="domain" description="RNA polymerase sigma-70 region 2" evidence="5">
    <location>
        <begin position="43"/>
        <end position="107"/>
    </location>
</feature>
<gene>
    <name evidence="7" type="ORF">SAMN04487987_10164</name>
</gene>
<dbReference type="InterPro" id="IPR014327">
    <property type="entry name" value="RNA_pol_sigma70_bacteroid"/>
</dbReference>
<dbReference type="InterPro" id="IPR036388">
    <property type="entry name" value="WH-like_DNA-bd_sf"/>
</dbReference>
<dbReference type="EMBL" id="FOMI01000001">
    <property type="protein sequence ID" value="SFC81027.1"/>
    <property type="molecule type" value="Genomic_DNA"/>
</dbReference>
<dbReference type="GO" id="GO:0016987">
    <property type="term" value="F:sigma factor activity"/>
    <property type="evidence" value="ECO:0007669"/>
    <property type="project" value="UniProtKB-KW"/>
</dbReference>
<dbReference type="InterPro" id="IPR039425">
    <property type="entry name" value="RNA_pol_sigma-70-like"/>
</dbReference>
<evidence type="ECO:0000256" key="1">
    <source>
        <dbReference type="ARBA" id="ARBA00010641"/>
    </source>
</evidence>
<dbReference type="CDD" id="cd06171">
    <property type="entry name" value="Sigma70_r4"/>
    <property type="match status" value="1"/>
</dbReference>
<dbReference type="InterPro" id="IPR014284">
    <property type="entry name" value="RNA_pol_sigma-70_dom"/>
</dbReference>
<dbReference type="Pfam" id="PF08281">
    <property type="entry name" value="Sigma70_r4_2"/>
    <property type="match status" value="1"/>
</dbReference>
<dbReference type="GO" id="GO:0006352">
    <property type="term" value="P:DNA-templated transcription initiation"/>
    <property type="evidence" value="ECO:0007669"/>
    <property type="project" value="InterPro"/>
</dbReference>
<dbReference type="InterPro" id="IPR007627">
    <property type="entry name" value="RNA_pol_sigma70_r2"/>
</dbReference>
<dbReference type="InterPro" id="IPR013324">
    <property type="entry name" value="RNA_pol_sigma_r3/r4-like"/>
</dbReference>
<keyword evidence="2" id="KW-0805">Transcription regulation</keyword>
<comment type="similarity">
    <text evidence="1">Belongs to the sigma-70 factor family. ECF subfamily.</text>
</comment>
<sequence length="198" mass="23206">MLCLCECYVLDYFVIFLFKINDLRCMSGPKPNLCEESSFNTFYLKHIQSVNNFAFYKCGDSSASLDLVQDAFAKIWENCSKIDFTKAKTYLFTTVNNLFLNTIRHNKVVMNYAKEAPYMDRTDLSPEYLLEEDEFKMKLQSVIADLSNEQREVFLLNRIEDKKYREIAEILGVSQKTVEKRMSGALKILRNKIEEVKF</sequence>
<evidence type="ECO:0000256" key="2">
    <source>
        <dbReference type="ARBA" id="ARBA00023015"/>
    </source>
</evidence>
<keyword evidence="3" id="KW-0731">Sigma factor</keyword>
<evidence type="ECO:0000313" key="7">
    <source>
        <dbReference type="EMBL" id="SFC81027.1"/>
    </source>
</evidence>